<gene>
    <name evidence="2" type="ORF">CYJ26_01475</name>
</gene>
<dbReference type="AlphaFoldDB" id="A0A2I1KVF6"/>
<organism evidence="2 3">
    <name type="scientific">Actinomyces urogenitalis</name>
    <dbReference type="NCBI Taxonomy" id="103621"/>
    <lineage>
        <taxon>Bacteria</taxon>
        <taxon>Bacillati</taxon>
        <taxon>Actinomycetota</taxon>
        <taxon>Actinomycetes</taxon>
        <taxon>Actinomycetales</taxon>
        <taxon>Actinomycetaceae</taxon>
        <taxon>Actinomyces</taxon>
    </lineage>
</organism>
<comment type="caution">
    <text evidence="2">The sequence shown here is derived from an EMBL/GenBank/DDBJ whole genome shotgun (WGS) entry which is preliminary data.</text>
</comment>
<evidence type="ECO:0000313" key="2">
    <source>
        <dbReference type="EMBL" id="PKY99587.1"/>
    </source>
</evidence>
<dbReference type="Pfam" id="PF12502">
    <property type="entry name" value="DUF3710"/>
    <property type="match status" value="1"/>
</dbReference>
<dbReference type="Proteomes" id="UP000234778">
    <property type="component" value="Unassembled WGS sequence"/>
</dbReference>
<accession>A0A2I1KVF6</accession>
<reference evidence="2 3" key="1">
    <citation type="submission" date="2017-12" db="EMBL/GenBank/DDBJ databases">
        <title>Phylogenetic diversity of female urinary microbiome.</title>
        <authorList>
            <person name="Thomas-White K."/>
            <person name="Wolfe A.J."/>
        </authorList>
    </citation>
    <scope>NUCLEOTIDE SEQUENCE [LARGE SCALE GENOMIC DNA]</scope>
    <source>
        <strain evidence="2 3">UMB0319</strain>
    </source>
</reference>
<protein>
    <submittedName>
        <fullName evidence="2">DUF3710 domain-containing protein</fullName>
    </submittedName>
</protein>
<dbReference type="GeneID" id="81707619"/>
<dbReference type="EMBL" id="PKHA01000001">
    <property type="protein sequence ID" value="PKY99587.1"/>
    <property type="molecule type" value="Genomic_DNA"/>
</dbReference>
<evidence type="ECO:0000313" key="3">
    <source>
        <dbReference type="Proteomes" id="UP000234778"/>
    </source>
</evidence>
<proteinExistence type="predicted"/>
<evidence type="ECO:0000256" key="1">
    <source>
        <dbReference type="SAM" id="MobiDB-lite"/>
    </source>
</evidence>
<feature type="compositionally biased region" description="Low complexity" evidence="1">
    <location>
        <begin position="10"/>
        <end position="22"/>
    </location>
</feature>
<sequence length="241" mass="25486">MGLFSKRSKQAAPASSQSGASEPEQESHEAEQDQEQQTARGPWDLANAPESAGGRIDLGALRVPAVDGMQLRLDAPGEGQAPGAVVIVLAGSALELRAFAAPRSEGVWDELRADITEELGRTQATYRIEDGPHGPEVLAQVPTQGPEGTTVTAPVRFIGVDGPRWFLRGVLQGPAATDEQAALRLREVLDDVVVVRDGEARPPREILPLHMPEAASAAKGAQDQGPQLEPLEPGPTIAEVR</sequence>
<dbReference type="InterPro" id="IPR022183">
    <property type="entry name" value="DUF3710"/>
</dbReference>
<feature type="region of interest" description="Disordered" evidence="1">
    <location>
        <begin position="1"/>
        <end position="52"/>
    </location>
</feature>
<feature type="region of interest" description="Disordered" evidence="1">
    <location>
        <begin position="201"/>
        <end position="241"/>
    </location>
</feature>
<dbReference type="RefSeq" id="WP_006549618.1">
    <property type="nucleotide sequence ID" value="NZ_CP136961.1"/>
</dbReference>
<name>A0A2I1KVF6_9ACTO</name>